<proteinExistence type="predicted"/>
<dbReference type="InterPro" id="IPR013655">
    <property type="entry name" value="PAS_fold_3"/>
</dbReference>
<dbReference type="EMBL" id="PKQI01000004">
    <property type="protein sequence ID" value="NNV23286.1"/>
    <property type="molecule type" value="Genomic_DNA"/>
</dbReference>
<sequence>MHYPQESVVVDFDQFTSDTVRIAALKLDEAIRCGDIWPSFQPIVELGTEAIVGFEVLARWKDTTHGAFSPTEFIPLAEKSGLIDSLTDNLVRRACSEASRWQGEFILAFNLSPGQFRDSDLFQTIRMIVNSTSFPPTRIHIEITEGLLLENNETVQSNISAFKAAGMGVALDDFGTGFASLTQLHAFPFDKLKIDKSFVTNIVTDSGSRKIVESVIGLGQSLGMAVVAEGVETRQQADMLRLLGCDLGQGWLFGKPLNAAQTASLLDHHLQKPLTGHKTTAPSFQRVHQLEALYHAAPIGLCFLDTTFVHTSVNMRFAKMFALSPEDMIGRTVHSFMPATDAESVTQDLRRVLTGETIIREAYKPPRSDQSFLVVNQRVIDGDGKPIGVSVTSIDVTAHLRVEDVLTQTEDHARWTIDSSPNIPWASDPQGNVYFMGPTPDVTKISVTDRISDWMSRMHPDDHVRVRQEWLDWLPSQMPFETQFRLRLRRDEFQWMVSRAKPHFDSHGCVDKWYGVITEAQIQCNPPVLSLSNAHISDQLSFLVRD</sequence>
<dbReference type="InterPro" id="IPR035965">
    <property type="entry name" value="PAS-like_dom_sf"/>
</dbReference>
<evidence type="ECO:0000259" key="1">
    <source>
        <dbReference type="PROSITE" id="PS50112"/>
    </source>
</evidence>
<dbReference type="Gene3D" id="3.20.20.450">
    <property type="entry name" value="EAL domain"/>
    <property type="match status" value="1"/>
</dbReference>
<evidence type="ECO:0000259" key="2">
    <source>
        <dbReference type="PROSITE" id="PS50883"/>
    </source>
</evidence>
<feature type="domain" description="EAL" evidence="2">
    <location>
        <begin position="20"/>
        <end position="270"/>
    </location>
</feature>
<dbReference type="InterPro" id="IPR052155">
    <property type="entry name" value="Biofilm_reg_signaling"/>
</dbReference>
<dbReference type="InterPro" id="IPR001633">
    <property type="entry name" value="EAL_dom"/>
</dbReference>
<feature type="domain" description="PAS" evidence="1">
    <location>
        <begin position="286"/>
        <end position="356"/>
    </location>
</feature>
<dbReference type="InterPro" id="IPR000014">
    <property type="entry name" value="PAS"/>
</dbReference>
<dbReference type="Pfam" id="PF08448">
    <property type="entry name" value="PAS_4"/>
    <property type="match status" value="1"/>
</dbReference>
<protein>
    <submittedName>
        <fullName evidence="3">EAL domain-containing protein</fullName>
    </submittedName>
</protein>
<dbReference type="CDD" id="cd00130">
    <property type="entry name" value="PAS"/>
    <property type="match status" value="2"/>
</dbReference>
<dbReference type="AlphaFoldDB" id="A0A7Y3T8Z5"/>
<dbReference type="SMART" id="SM00052">
    <property type="entry name" value="EAL"/>
    <property type="match status" value="1"/>
</dbReference>
<dbReference type="PROSITE" id="PS50112">
    <property type="entry name" value="PAS"/>
    <property type="match status" value="1"/>
</dbReference>
<dbReference type="CDD" id="cd01948">
    <property type="entry name" value="EAL"/>
    <property type="match status" value="1"/>
</dbReference>
<dbReference type="NCBIfam" id="TIGR00229">
    <property type="entry name" value="sensory_box"/>
    <property type="match status" value="1"/>
</dbReference>
<comment type="caution">
    <text evidence="3">The sequence shown here is derived from an EMBL/GenBank/DDBJ whole genome shotgun (WGS) entry which is preliminary data.</text>
</comment>
<dbReference type="SMART" id="SM00091">
    <property type="entry name" value="PAS"/>
    <property type="match status" value="1"/>
</dbReference>
<dbReference type="PROSITE" id="PS50883">
    <property type="entry name" value="EAL"/>
    <property type="match status" value="1"/>
</dbReference>
<dbReference type="Pfam" id="PF00563">
    <property type="entry name" value="EAL"/>
    <property type="match status" value="1"/>
</dbReference>
<dbReference type="PANTHER" id="PTHR44757:SF2">
    <property type="entry name" value="BIOFILM ARCHITECTURE MAINTENANCE PROTEIN MBAA"/>
    <property type="match status" value="1"/>
</dbReference>
<dbReference type="SUPFAM" id="SSF141868">
    <property type="entry name" value="EAL domain-like"/>
    <property type="match status" value="1"/>
</dbReference>
<accession>A0A7Y3T8Z5</accession>
<reference evidence="3 4" key="1">
    <citation type="submission" date="2018-11" db="EMBL/GenBank/DDBJ databases">
        <title>Genome sequencing and analysis.</title>
        <authorList>
            <person name="Huang Y.-T."/>
        </authorList>
    </citation>
    <scope>NUCLEOTIDE SEQUENCE [LARGE SCALE GENOMIC DNA]</scope>
    <source>
        <strain evidence="3 4">SHIN</strain>
    </source>
</reference>
<evidence type="ECO:0000313" key="3">
    <source>
        <dbReference type="EMBL" id="NNV23286.1"/>
    </source>
</evidence>
<dbReference type="Proteomes" id="UP000526233">
    <property type="component" value="Unassembled WGS sequence"/>
</dbReference>
<dbReference type="Pfam" id="PF08447">
    <property type="entry name" value="PAS_3"/>
    <property type="match status" value="1"/>
</dbReference>
<dbReference type="InterPro" id="IPR013656">
    <property type="entry name" value="PAS_4"/>
</dbReference>
<dbReference type="Gene3D" id="3.30.450.20">
    <property type="entry name" value="PAS domain"/>
    <property type="match status" value="2"/>
</dbReference>
<name>A0A7Y3T8Z5_9HYPH</name>
<gene>
    <name evidence="3" type="ORF">EHE22_23110</name>
</gene>
<evidence type="ECO:0000313" key="4">
    <source>
        <dbReference type="Proteomes" id="UP000526233"/>
    </source>
</evidence>
<dbReference type="SUPFAM" id="SSF55785">
    <property type="entry name" value="PYP-like sensor domain (PAS domain)"/>
    <property type="match status" value="2"/>
</dbReference>
<organism evidence="3 4">
    <name type="scientific">Brucella pseudogrignonensis</name>
    <dbReference type="NCBI Taxonomy" id="419475"/>
    <lineage>
        <taxon>Bacteria</taxon>
        <taxon>Pseudomonadati</taxon>
        <taxon>Pseudomonadota</taxon>
        <taxon>Alphaproteobacteria</taxon>
        <taxon>Hyphomicrobiales</taxon>
        <taxon>Brucellaceae</taxon>
        <taxon>Brucella/Ochrobactrum group</taxon>
        <taxon>Brucella</taxon>
    </lineage>
</organism>
<dbReference type="InterPro" id="IPR035919">
    <property type="entry name" value="EAL_sf"/>
</dbReference>
<dbReference type="PANTHER" id="PTHR44757">
    <property type="entry name" value="DIGUANYLATE CYCLASE DGCP"/>
    <property type="match status" value="1"/>
</dbReference>